<proteinExistence type="predicted"/>
<dbReference type="InterPro" id="IPR008978">
    <property type="entry name" value="HSP20-like_chaperone"/>
</dbReference>
<evidence type="ECO:0000256" key="1">
    <source>
        <dbReference type="SAM" id="MobiDB-lite"/>
    </source>
</evidence>
<accession>A0AAD5XNG5</accession>
<protein>
    <recommendedName>
        <fullName evidence="4">SHSP domain-containing protein</fullName>
    </recommendedName>
</protein>
<evidence type="ECO:0000313" key="3">
    <source>
        <dbReference type="Proteomes" id="UP001212152"/>
    </source>
</evidence>
<feature type="region of interest" description="Disordered" evidence="1">
    <location>
        <begin position="18"/>
        <end position="65"/>
    </location>
</feature>
<dbReference type="EMBL" id="JADGJQ010000065">
    <property type="protein sequence ID" value="KAJ3174477.1"/>
    <property type="molecule type" value="Genomic_DNA"/>
</dbReference>
<dbReference type="CDD" id="cd00298">
    <property type="entry name" value="ACD_sHsps_p23-like"/>
    <property type="match status" value="1"/>
</dbReference>
<evidence type="ECO:0000313" key="2">
    <source>
        <dbReference type="EMBL" id="KAJ3174477.1"/>
    </source>
</evidence>
<dbReference type="Proteomes" id="UP001212152">
    <property type="component" value="Unassembled WGS sequence"/>
</dbReference>
<sequence>MASQQIVVGGHLADLKASQINNQPVRYAEPKTLDAPEAEVPAGPANPPRQPRPQPTRGSGVESSHHTTFIITIQVPTLLAKTLDVELERDEVVTIRGDLQPVQQDQLVYSNEAARLTAVVPLPATVVEAADFTFQNGILRAEFQKTQEVPRKKMRVMWKLLKGSTEMLNEPVDGWMLEDAGVVCHTQLDWPGWAWMATEQSTSYELITKDKFLDVINIQELSTWDDVLGGAANTLIEFDLRRSVVDKTTKANVLGAGMLAQDHSPCRGKKIFRVIPIQACCWHERPLNRCAGAGFGLKGHLWESREGHASKAIQVLAPVTLSKLGIGVLLPKVVYVRRVIEALPDERHGGAFIIHPLDVGKNEVKRQCI</sequence>
<reference evidence="2" key="1">
    <citation type="submission" date="2020-05" db="EMBL/GenBank/DDBJ databases">
        <title>Phylogenomic resolution of chytrid fungi.</title>
        <authorList>
            <person name="Stajich J.E."/>
            <person name="Amses K."/>
            <person name="Simmons R."/>
            <person name="Seto K."/>
            <person name="Myers J."/>
            <person name="Bonds A."/>
            <person name="Quandt C.A."/>
            <person name="Barry K."/>
            <person name="Liu P."/>
            <person name="Grigoriev I."/>
            <person name="Longcore J.E."/>
            <person name="James T.Y."/>
        </authorList>
    </citation>
    <scope>NUCLEOTIDE SEQUENCE</scope>
    <source>
        <strain evidence="2">JEL0379</strain>
    </source>
</reference>
<gene>
    <name evidence="2" type="ORF">HDU87_007170</name>
</gene>
<keyword evidence="3" id="KW-1185">Reference proteome</keyword>
<name>A0AAD5XNG5_9FUNG</name>
<dbReference type="AlphaFoldDB" id="A0AAD5XNG5"/>
<feature type="compositionally biased region" description="Pro residues" evidence="1">
    <location>
        <begin position="44"/>
        <end position="54"/>
    </location>
</feature>
<evidence type="ECO:0008006" key="4">
    <source>
        <dbReference type="Google" id="ProtNLM"/>
    </source>
</evidence>
<comment type="caution">
    <text evidence="2">The sequence shown here is derived from an EMBL/GenBank/DDBJ whole genome shotgun (WGS) entry which is preliminary data.</text>
</comment>
<organism evidence="2 3">
    <name type="scientific">Geranomyces variabilis</name>
    <dbReference type="NCBI Taxonomy" id="109894"/>
    <lineage>
        <taxon>Eukaryota</taxon>
        <taxon>Fungi</taxon>
        <taxon>Fungi incertae sedis</taxon>
        <taxon>Chytridiomycota</taxon>
        <taxon>Chytridiomycota incertae sedis</taxon>
        <taxon>Chytridiomycetes</taxon>
        <taxon>Spizellomycetales</taxon>
        <taxon>Powellomycetaceae</taxon>
        <taxon>Geranomyces</taxon>
    </lineage>
</organism>
<dbReference type="Gene3D" id="2.60.40.790">
    <property type="match status" value="1"/>
</dbReference>